<reference evidence="1 2" key="1">
    <citation type="journal article" date="2021" name="BMC Genomics">
        <title>Datura genome reveals duplications of psychoactive alkaloid biosynthetic genes and high mutation rate following tissue culture.</title>
        <authorList>
            <person name="Rajewski A."/>
            <person name="Carter-House D."/>
            <person name="Stajich J."/>
            <person name="Litt A."/>
        </authorList>
    </citation>
    <scope>NUCLEOTIDE SEQUENCE [LARGE SCALE GENOMIC DNA]</scope>
    <source>
        <strain evidence="1">AR-01</strain>
    </source>
</reference>
<gene>
    <name evidence="1" type="ORF">HAX54_028596</name>
</gene>
<name>A0ABS8V792_DATST</name>
<dbReference type="Proteomes" id="UP000823775">
    <property type="component" value="Unassembled WGS sequence"/>
</dbReference>
<comment type="caution">
    <text evidence="1">The sequence shown here is derived from an EMBL/GenBank/DDBJ whole genome shotgun (WGS) entry which is preliminary data.</text>
</comment>
<dbReference type="EMBL" id="JACEIK010003513">
    <property type="protein sequence ID" value="MCD9642009.1"/>
    <property type="molecule type" value="Genomic_DNA"/>
</dbReference>
<evidence type="ECO:0000313" key="2">
    <source>
        <dbReference type="Proteomes" id="UP000823775"/>
    </source>
</evidence>
<proteinExistence type="predicted"/>
<evidence type="ECO:0000313" key="1">
    <source>
        <dbReference type="EMBL" id="MCD9642009.1"/>
    </source>
</evidence>
<protein>
    <submittedName>
        <fullName evidence="1">Uncharacterized protein</fullName>
    </submittedName>
</protein>
<organism evidence="1 2">
    <name type="scientific">Datura stramonium</name>
    <name type="common">Jimsonweed</name>
    <name type="synonym">Common thornapple</name>
    <dbReference type="NCBI Taxonomy" id="4076"/>
    <lineage>
        <taxon>Eukaryota</taxon>
        <taxon>Viridiplantae</taxon>
        <taxon>Streptophyta</taxon>
        <taxon>Embryophyta</taxon>
        <taxon>Tracheophyta</taxon>
        <taxon>Spermatophyta</taxon>
        <taxon>Magnoliopsida</taxon>
        <taxon>eudicotyledons</taxon>
        <taxon>Gunneridae</taxon>
        <taxon>Pentapetalae</taxon>
        <taxon>asterids</taxon>
        <taxon>lamiids</taxon>
        <taxon>Solanales</taxon>
        <taxon>Solanaceae</taxon>
        <taxon>Solanoideae</taxon>
        <taxon>Datureae</taxon>
        <taxon>Datura</taxon>
    </lineage>
</organism>
<keyword evidence="2" id="KW-1185">Reference proteome</keyword>
<accession>A0ABS8V792</accession>
<sequence>MANDDEHNSTMYKATIDVPRELKYKINHTSNSSIRFQTTALRLRNSQKFGSNLMAKITDDNLNSLEPRLFQSDTSAS</sequence>